<name>A0A5S5AWV1_9FIRM</name>
<evidence type="ECO:0000313" key="6">
    <source>
        <dbReference type="Proteomes" id="UP000322294"/>
    </source>
</evidence>
<comment type="caution">
    <text evidence="5">The sequence shown here is derived from an EMBL/GenBank/DDBJ whole genome shotgun (WGS) entry which is preliminary data.</text>
</comment>
<dbReference type="AlphaFoldDB" id="A0A5S5AWV1"/>
<gene>
    <name evidence="5" type="ORF">LZ11_00489</name>
</gene>
<evidence type="ECO:0000256" key="2">
    <source>
        <dbReference type="ARBA" id="ARBA00022729"/>
    </source>
</evidence>
<feature type="chain" id="PRO_5039568197" evidence="3">
    <location>
        <begin position="24"/>
        <end position="428"/>
    </location>
</feature>
<dbReference type="Proteomes" id="UP000322294">
    <property type="component" value="Unassembled WGS sequence"/>
</dbReference>
<protein>
    <submittedName>
        <fullName evidence="5">Branched-chain amino acid transport system substrate-binding protein</fullName>
    </submittedName>
</protein>
<dbReference type="PANTHER" id="PTHR30483:SF37">
    <property type="entry name" value="ABC TRANSPORTER SUBSTRATE-BINDING PROTEIN"/>
    <property type="match status" value="1"/>
</dbReference>
<evidence type="ECO:0000256" key="3">
    <source>
        <dbReference type="SAM" id="SignalP"/>
    </source>
</evidence>
<dbReference type="PROSITE" id="PS51257">
    <property type="entry name" value="PROKAR_LIPOPROTEIN"/>
    <property type="match status" value="1"/>
</dbReference>
<sequence length="428" mass="46658">MRKIGPVLLVLVLVLTTALSGCGQNQSQPDKTDGVIKIGAILPLTGPASATGVKLKYAIETAQELINGEHPEIDLELAKTAGLPNLKGAKVEFIFADHQANPEVAKSEAERLIQNEKVAALIGCYHSSATKPASQVAERFGIPFVAGSSSSAALTERGLKWFTRIAPHDGMETKLFFDYLKYLNEKYNAGIRKIAVVYIDNEYGVHAFQMVEKEIQNYKADGFELVADVKYPANVSNVDTEVQKIKAAAPDAIFHASYIGDMTMFVKKYKEMNVVPKVVLSYCGGYQDPQFVKNLGKDADYFAGPNATTSALFEKMPVLAKINEIYKAKAGVDIDGPTLEDFASAMVIAEAINRAGSTDPAKVLEVLKNHEFAAPYFVSGKIKFGEDGQNVYSASVMTQIQNGVYEAVWPETSQTKEPIPAFPAWDKR</sequence>
<dbReference type="PANTHER" id="PTHR30483">
    <property type="entry name" value="LEUCINE-SPECIFIC-BINDING PROTEIN"/>
    <property type="match status" value="1"/>
</dbReference>
<dbReference type="InterPro" id="IPR051010">
    <property type="entry name" value="BCAA_transport"/>
</dbReference>
<dbReference type="InterPro" id="IPR028082">
    <property type="entry name" value="Peripla_BP_I"/>
</dbReference>
<reference evidence="5 6" key="1">
    <citation type="submission" date="2019-07" db="EMBL/GenBank/DDBJ databases">
        <title>Genomic Encyclopedia of Type Strains, Phase I: the one thousand microbial genomes (KMG-I) project.</title>
        <authorList>
            <person name="Kyrpides N."/>
        </authorList>
    </citation>
    <scope>NUCLEOTIDE SEQUENCE [LARGE SCALE GENOMIC DNA]</scope>
    <source>
        <strain evidence="5 6">DSM 16647</strain>
    </source>
</reference>
<feature type="domain" description="Leucine-binding protein" evidence="4">
    <location>
        <begin position="36"/>
        <end position="401"/>
    </location>
</feature>
<dbReference type="RefSeq" id="WP_148866300.1">
    <property type="nucleotide sequence ID" value="NZ_VNHO01000004.1"/>
</dbReference>
<feature type="signal peptide" evidence="3">
    <location>
        <begin position="1"/>
        <end position="23"/>
    </location>
</feature>
<dbReference type="Gene3D" id="3.40.50.2300">
    <property type="match status" value="2"/>
</dbReference>
<evidence type="ECO:0000259" key="4">
    <source>
        <dbReference type="Pfam" id="PF13458"/>
    </source>
</evidence>
<organism evidence="5 6">
    <name type="scientific">Thermosediminibacter litoriperuensis</name>
    <dbReference type="NCBI Taxonomy" id="291989"/>
    <lineage>
        <taxon>Bacteria</taxon>
        <taxon>Bacillati</taxon>
        <taxon>Bacillota</taxon>
        <taxon>Clostridia</taxon>
        <taxon>Thermosediminibacterales</taxon>
        <taxon>Thermosediminibacteraceae</taxon>
        <taxon>Thermosediminibacter</taxon>
    </lineage>
</organism>
<dbReference type="EMBL" id="VNHO01000004">
    <property type="protein sequence ID" value="TYP57831.1"/>
    <property type="molecule type" value="Genomic_DNA"/>
</dbReference>
<evidence type="ECO:0000256" key="1">
    <source>
        <dbReference type="ARBA" id="ARBA00010062"/>
    </source>
</evidence>
<evidence type="ECO:0000313" key="5">
    <source>
        <dbReference type="EMBL" id="TYP57831.1"/>
    </source>
</evidence>
<keyword evidence="6" id="KW-1185">Reference proteome</keyword>
<dbReference type="Pfam" id="PF13458">
    <property type="entry name" value="Peripla_BP_6"/>
    <property type="match status" value="1"/>
</dbReference>
<dbReference type="InterPro" id="IPR028081">
    <property type="entry name" value="Leu-bd"/>
</dbReference>
<accession>A0A5S5AWV1</accession>
<dbReference type="OrthoDB" id="9783240at2"/>
<dbReference type="SUPFAM" id="SSF53822">
    <property type="entry name" value="Periplasmic binding protein-like I"/>
    <property type="match status" value="1"/>
</dbReference>
<comment type="similarity">
    <text evidence="1">Belongs to the leucine-binding protein family.</text>
</comment>
<dbReference type="CDD" id="cd06340">
    <property type="entry name" value="PBP1_ABC_ligand_binding-like"/>
    <property type="match status" value="1"/>
</dbReference>
<keyword evidence="2 3" id="KW-0732">Signal</keyword>
<proteinExistence type="inferred from homology"/>